<evidence type="ECO:0000313" key="2">
    <source>
        <dbReference type="Proteomes" id="UP001283361"/>
    </source>
</evidence>
<reference evidence="1" key="1">
    <citation type="journal article" date="2023" name="G3 (Bethesda)">
        <title>A reference genome for the long-term kleptoplast-retaining sea slug Elysia crispata morphotype clarki.</title>
        <authorList>
            <person name="Eastman K.E."/>
            <person name="Pendleton A.L."/>
            <person name="Shaikh M.A."/>
            <person name="Suttiyut T."/>
            <person name="Ogas R."/>
            <person name="Tomko P."/>
            <person name="Gavelis G."/>
            <person name="Widhalm J.R."/>
            <person name="Wisecaver J.H."/>
        </authorList>
    </citation>
    <scope>NUCLEOTIDE SEQUENCE</scope>
    <source>
        <strain evidence="1">ECLA1</strain>
    </source>
</reference>
<evidence type="ECO:0000313" key="1">
    <source>
        <dbReference type="EMBL" id="KAK3764396.1"/>
    </source>
</evidence>
<dbReference type="EMBL" id="JAWDGP010004442">
    <property type="protein sequence ID" value="KAK3764396.1"/>
    <property type="molecule type" value="Genomic_DNA"/>
</dbReference>
<sequence>MSLYIPGLLVAGLSTSDVLSCDDLRLIALSAWTNRTTNTRPAIISIKTLHGQNCDTWVKDRGLYVCYSVSSDESGESGTVKGGLRMSLNSGSASSGVRFSLVRTVDKGRSTLQAAVTGPEEAVVILVCMLEIFEQIDQGFRVGPDTDNKCSDLSRYELLALELTAWSTFRAGRGQYF</sequence>
<protein>
    <submittedName>
        <fullName evidence="1">Uncharacterized protein</fullName>
    </submittedName>
</protein>
<keyword evidence="2" id="KW-1185">Reference proteome</keyword>
<name>A0AAE0Z9A8_9GAST</name>
<proteinExistence type="predicted"/>
<organism evidence="1 2">
    <name type="scientific">Elysia crispata</name>
    <name type="common">lettuce slug</name>
    <dbReference type="NCBI Taxonomy" id="231223"/>
    <lineage>
        <taxon>Eukaryota</taxon>
        <taxon>Metazoa</taxon>
        <taxon>Spiralia</taxon>
        <taxon>Lophotrochozoa</taxon>
        <taxon>Mollusca</taxon>
        <taxon>Gastropoda</taxon>
        <taxon>Heterobranchia</taxon>
        <taxon>Euthyneura</taxon>
        <taxon>Panpulmonata</taxon>
        <taxon>Sacoglossa</taxon>
        <taxon>Placobranchoidea</taxon>
        <taxon>Plakobranchidae</taxon>
        <taxon>Elysia</taxon>
    </lineage>
</organism>
<gene>
    <name evidence="1" type="ORF">RRG08_039992</name>
</gene>
<dbReference type="AlphaFoldDB" id="A0AAE0Z9A8"/>
<comment type="caution">
    <text evidence="1">The sequence shown here is derived from an EMBL/GenBank/DDBJ whole genome shotgun (WGS) entry which is preliminary data.</text>
</comment>
<dbReference type="Proteomes" id="UP001283361">
    <property type="component" value="Unassembled WGS sequence"/>
</dbReference>
<accession>A0AAE0Z9A8</accession>